<dbReference type="GO" id="GO:0006310">
    <property type="term" value="P:DNA recombination"/>
    <property type="evidence" value="ECO:0007669"/>
    <property type="project" value="UniProtKB-KW"/>
</dbReference>
<protein>
    <submittedName>
        <fullName evidence="2">Tyrosine-type recombinase/integrase</fullName>
    </submittedName>
</protein>
<sequence>MCIPTICRSAVKRAGIRRRNPYHTRHTFACGFWPAGANPSYIANQMGHKYAQIVYEIDAGELKRLCLTGAPFER</sequence>
<dbReference type="GO" id="GO:0003677">
    <property type="term" value="F:DNA binding"/>
    <property type="evidence" value="ECO:0007669"/>
    <property type="project" value="InterPro"/>
</dbReference>
<evidence type="ECO:0000313" key="2">
    <source>
        <dbReference type="EMBL" id="MBE0129836.1"/>
    </source>
</evidence>
<dbReference type="InterPro" id="IPR013762">
    <property type="entry name" value="Integrase-like_cat_sf"/>
</dbReference>
<evidence type="ECO:0000256" key="1">
    <source>
        <dbReference type="ARBA" id="ARBA00023172"/>
    </source>
</evidence>
<reference evidence="2" key="1">
    <citation type="submission" date="2019-07" db="EMBL/GenBank/DDBJ databases">
        <title>KPC-2 carbapenem resistent Enterobacterales isolates from Germany.</title>
        <authorList>
            <person name="Yao Y."/>
            <person name="Falgenhauer L."/>
            <person name="Imirzalioglu C."/>
            <person name="Chakraborty T."/>
        </authorList>
    </citation>
    <scope>NUCLEOTIDE SEQUENCE</scope>
    <source>
        <strain evidence="2">CA13304</strain>
    </source>
</reference>
<keyword evidence="1" id="KW-0233">DNA recombination</keyword>
<dbReference type="Proteomes" id="UP000656723">
    <property type="component" value="Unassembled WGS sequence"/>
</dbReference>
<dbReference type="InterPro" id="IPR011010">
    <property type="entry name" value="DNA_brk_join_enz"/>
</dbReference>
<dbReference type="OrthoDB" id="5391994at2"/>
<gene>
    <name evidence="2" type="ORF">FOT72_17775</name>
</gene>
<dbReference type="SUPFAM" id="SSF56349">
    <property type="entry name" value="DNA breaking-rejoining enzymes"/>
    <property type="match status" value="1"/>
</dbReference>
<name>A0A8I0SZ28_CITAM</name>
<dbReference type="EMBL" id="VKME01000016">
    <property type="protein sequence ID" value="MBE0129836.1"/>
    <property type="molecule type" value="Genomic_DNA"/>
</dbReference>
<organism evidence="2 3">
    <name type="scientific">Citrobacter amalonaticus</name>
    <dbReference type="NCBI Taxonomy" id="35703"/>
    <lineage>
        <taxon>Bacteria</taxon>
        <taxon>Pseudomonadati</taxon>
        <taxon>Pseudomonadota</taxon>
        <taxon>Gammaproteobacteria</taxon>
        <taxon>Enterobacterales</taxon>
        <taxon>Enterobacteriaceae</taxon>
        <taxon>Citrobacter</taxon>
    </lineage>
</organism>
<proteinExistence type="predicted"/>
<comment type="caution">
    <text evidence="2">The sequence shown here is derived from an EMBL/GenBank/DDBJ whole genome shotgun (WGS) entry which is preliminary data.</text>
</comment>
<dbReference type="AlphaFoldDB" id="A0A8I0SZ28"/>
<accession>A0A8I0SZ28</accession>
<dbReference type="GO" id="GO:0015074">
    <property type="term" value="P:DNA integration"/>
    <property type="evidence" value="ECO:0007669"/>
    <property type="project" value="InterPro"/>
</dbReference>
<dbReference type="Gene3D" id="1.10.443.10">
    <property type="entry name" value="Intergrase catalytic core"/>
    <property type="match status" value="1"/>
</dbReference>
<evidence type="ECO:0000313" key="3">
    <source>
        <dbReference type="Proteomes" id="UP000656723"/>
    </source>
</evidence>